<dbReference type="Gene3D" id="3.40.50.1480">
    <property type="entry name" value="Adenosylhomocysteinase-like"/>
    <property type="match status" value="1"/>
</dbReference>
<comment type="caution">
    <text evidence="8">The sequence shown here is derived from an EMBL/GenBank/DDBJ whole genome shotgun (WGS) entry which is preliminary data.</text>
</comment>
<dbReference type="InterPro" id="IPR015878">
    <property type="entry name" value="Ado_hCys_hydrolase_NAD-bd"/>
</dbReference>
<feature type="binding site" evidence="4">
    <location>
        <begin position="346"/>
        <end position="348"/>
    </location>
    <ligand>
        <name>NAD(+)</name>
        <dbReference type="ChEBI" id="CHEBI:57540"/>
    </ligand>
</feature>
<feature type="binding site" evidence="4">
    <location>
        <position position="290"/>
    </location>
    <ligand>
        <name>NAD(+)</name>
        <dbReference type="ChEBI" id="CHEBI:57540"/>
    </ligand>
</feature>
<dbReference type="EC" id="3.13.2.1" evidence="4"/>
<evidence type="ECO:0000256" key="1">
    <source>
        <dbReference type="ARBA" id="ARBA00007122"/>
    </source>
</evidence>
<proteinExistence type="inferred from homology"/>
<dbReference type="PROSITE" id="PS00738">
    <property type="entry name" value="ADOHCYASE_1"/>
    <property type="match status" value="1"/>
</dbReference>
<feature type="binding site" evidence="4">
    <location>
        <position position="392"/>
    </location>
    <ligand>
        <name>NAD(+)</name>
        <dbReference type="ChEBI" id="CHEBI:57540"/>
    </ligand>
</feature>
<dbReference type="HAMAP" id="MF_00563">
    <property type="entry name" value="AdoHcyase"/>
    <property type="match status" value="1"/>
</dbReference>
<dbReference type="InterPro" id="IPR042172">
    <property type="entry name" value="Adenosylhomocyst_ase-like_sf"/>
</dbReference>
<keyword evidence="4 5" id="KW-0378">Hydrolase</keyword>
<dbReference type="SUPFAM" id="SSF52283">
    <property type="entry name" value="Formate/glycerate dehydrogenase catalytic domain-like"/>
    <property type="match status" value="1"/>
</dbReference>
<comment type="pathway">
    <text evidence="4 5">Amino-acid biosynthesis; L-homocysteine biosynthesis; L-homocysteine from S-adenosyl-L-homocysteine: step 1/1.</text>
</comment>
<dbReference type="Pfam" id="PF05221">
    <property type="entry name" value="AdoHcyase"/>
    <property type="match status" value="1"/>
</dbReference>
<keyword evidence="9" id="KW-1185">Reference proteome</keyword>
<organism evidence="8 9">
    <name type="scientific">Comamonas nitrativorans</name>
    <dbReference type="NCBI Taxonomy" id="108437"/>
    <lineage>
        <taxon>Bacteria</taxon>
        <taxon>Pseudomonadati</taxon>
        <taxon>Pseudomonadota</taxon>
        <taxon>Betaproteobacteria</taxon>
        <taxon>Burkholderiales</taxon>
        <taxon>Comamonadaceae</taxon>
        <taxon>Comamonas</taxon>
    </lineage>
</organism>
<dbReference type="CDD" id="cd00401">
    <property type="entry name" value="SAHH"/>
    <property type="match status" value="1"/>
</dbReference>
<evidence type="ECO:0000256" key="2">
    <source>
        <dbReference type="ARBA" id="ARBA00022563"/>
    </source>
</evidence>
<reference evidence="9" key="1">
    <citation type="journal article" date="2019" name="Int. J. Syst. Evol. Microbiol.">
        <title>The Global Catalogue of Microorganisms (GCM) 10K type strain sequencing project: providing services to taxonomists for standard genome sequencing and annotation.</title>
        <authorList>
            <consortium name="The Broad Institute Genomics Platform"/>
            <consortium name="The Broad Institute Genome Sequencing Center for Infectious Disease"/>
            <person name="Wu L."/>
            <person name="Ma J."/>
        </authorList>
    </citation>
    <scope>NUCLEOTIDE SEQUENCE [LARGE SCALE GENOMIC DNA]</scope>
    <source>
        <strain evidence="9">JCM 11650</strain>
    </source>
</reference>
<dbReference type="SMART" id="SM00997">
    <property type="entry name" value="AdoHcyase_NAD"/>
    <property type="match status" value="1"/>
</dbReference>
<comment type="subcellular location">
    <subcellularLocation>
        <location evidence="4">Cytoplasm</location>
    </subcellularLocation>
</comment>
<feature type="binding site" evidence="4">
    <location>
        <position position="233"/>
    </location>
    <ligand>
        <name>substrate</name>
    </ligand>
</feature>
<dbReference type="PIRSF" id="PIRSF001109">
    <property type="entry name" value="Ad_hcy_hydrolase"/>
    <property type="match status" value="1"/>
</dbReference>
<keyword evidence="2 4" id="KW-0554">One-carbon metabolism</keyword>
<dbReference type="InterPro" id="IPR000043">
    <property type="entry name" value="Adenosylhomocysteinase-like"/>
</dbReference>
<dbReference type="PANTHER" id="PTHR23420">
    <property type="entry name" value="ADENOSYLHOMOCYSTEINASE"/>
    <property type="match status" value="1"/>
</dbReference>
<comment type="catalytic activity">
    <reaction evidence="4 5">
        <text>S-adenosyl-L-homocysteine + H2O = L-homocysteine + adenosine</text>
        <dbReference type="Rhea" id="RHEA:21708"/>
        <dbReference type="ChEBI" id="CHEBI:15377"/>
        <dbReference type="ChEBI" id="CHEBI:16335"/>
        <dbReference type="ChEBI" id="CHEBI:57856"/>
        <dbReference type="ChEBI" id="CHEBI:58199"/>
        <dbReference type="EC" id="3.13.2.1"/>
    </reaction>
</comment>
<evidence type="ECO:0000256" key="5">
    <source>
        <dbReference type="RuleBase" id="RU000548"/>
    </source>
</evidence>
<gene>
    <name evidence="4 8" type="primary">ahcY</name>
    <name evidence="8" type="ORF">ACFO3A_09095</name>
</gene>
<evidence type="ECO:0000256" key="3">
    <source>
        <dbReference type="ARBA" id="ARBA00023027"/>
    </source>
</evidence>
<keyword evidence="3 4" id="KW-0520">NAD</keyword>
<dbReference type="SUPFAM" id="SSF51735">
    <property type="entry name" value="NAD(P)-binding Rossmann-fold domains"/>
    <property type="match status" value="1"/>
</dbReference>
<sequence length="479" mass="52178">MSTPAHSSFNAADSAITDISLADWGRKEIRIAETEMPGLMAVREEFAAQQPLKGARITGSLHMTIQTAVLIETLQALGAEVRWASCNIFSTQDHAAAAIAATGTPVFAIKGESLKDYWDYTHKIFEFGPAGSAQEGPNMILDDGGDATMLMHLGKRAEQDISVLANPGSEEEKIVFAAIRAKLAEDATWYSRKSAQILGVTEETTTGVHRLNEMSAKGTLLFRAINVNDSVTKSKFDNLYGCRESLVDGIKRATDVMIAGKVACVAGYGDVGKGSAQALRALSAQVWVTEIDPINALQAAMEGYKVVTMEYAADKADIFVTTTGNRDVITFEHMQAMKNEAIVCNIGHFDNEIQVAQLEQHCQWEEIKPQVDHVIFPDGKRITLLAKGRLVNLGCATGHPSFVMSNSFANQTLAQIELFTRPDAYEAGKVYVLPKILDEKVARLHLKKVGAQLTELTDAQADYIGVAKTGPFKPDTYRY</sequence>
<feature type="binding site" evidence="4">
    <location>
        <position position="203"/>
    </location>
    <ligand>
        <name>substrate</name>
    </ligand>
</feature>
<dbReference type="PANTHER" id="PTHR23420:SF0">
    <property type="entry name" value="ADENOSYLHOMOCYSTEINASE"/>
    <property type="match status" value="1"/>
</dbReference>
<dbReference type="SMART" id="SM00996">
    <property type="entry name" value="AdoHcyase"/>
    <property type="match status" value="1"/>
</dbReference>
<name>A0ABV9H083_9BURK</name>
<evidence type="ECO:0000313" key="8">
    <source>
        <dbReference type="EMBL" id="MFC4622370.1"/>
    </source>
</evidence>
<feature type="domain" description="S-adenosyl-L-homocysteine hydrolase NAD binding" evidence="7">
    <location>
        <begin position="238"/>
        <end position="398"/>
    </location>
</feature>
<evidence type="ECO:0000256" key="6">
    <source>
        <dbReference type="RuleBase" id="RU004166"/>
    </source>
</evidence>
<feature type="binding site" evidence="4">
    <location>
        <position position="325"/>
    </location>
    <ligand>
        <name>NAD(+)</name>
        <dbReference type="ChEBI" id="CHEBI:57540"/>
    </ligand>
</feature>
<feature type="binding site" evidence="4">
    <location>
        <position position="238"/>
    </location>
    <ligand>
        <name>NAD(+)</name>
        <dbReference type="ChEBI" id="CHEBI:57540"/>
    </ligand>
</feature>
<dbReference type="Proteomes" id="UP001595967">
    <property type="component" value="Unassembled WGS sequence"/>
</dbReference>
<dbReference type="Pfam" id="PF00670">
    <property type="entry name" value="AdoHcyase_NAD"/>
    <property type="match status" value="1"/>
</dbReference>
<dbReference type="NCBIfam" id="TIGR00936">
    <property type="entry name" value="ahcY"/>
    <property type="match status" value="1"/>
</dbReference>
<feature type="binding site" evidence="4">
    <location>
        <position position="64"/>
    </location>
    <ligand>
        <name>substrate</name>
    </ligand>
</feature>
<evidence type="ECO:0000259" key="7">
    <source>
        <dbReference type="SMART" id="SM00997"/>
    </source>
</evidence>
<feature type="binding site" evidence="4">
    <location>
        <position position="237"/>
    </location>
    <ligand>
        <name>substrate</name>
    </ligand>
</feature>
<comment type="cofactor">
    <cofactor evidence="4 5">
        <name>NAD(+)</name>
        <dbReference type="ChEBI" id="CHEBI:57540"/>
    </cofactor>
    <text evidence="4 5">Binds 1 NAD(+) per subunit.</text>
</comment>
<dbReference type="RefSeq" id="WP_377725818.1">
    <property type="nucleotide sequence ID" value="NZ_JBHSEW010000007.1"/>
</dbReference>
<dbReference type="Gene3D" id="3.40.50.720">
    <property type="entry name" value="NAD(P)-binding Rossmann-like Domain"/>
    <property type="match status" value="1"/>
</dbReference>
<dbReference type="EMBL" id="JBHSEW010000007">
    <property type="protein sequence ID" value="MFC4622370.1"/>
    <property type="molecule type" value="Genomic_DNA"/>
</dbReference>
<protein>
    <recommendedName>
        <fullName evidence="4">Adenosylhomocysteinase</fullName>
        <ecNumber evidence="4">3.13.2.1</ecNumber>
    </recommendedName>
    <alternativeName>
        <fullName evidence="4">S-adenosyl-L-homocysteine hydrolase</fullName>
        <shortName evidence="4">AdoHcyase</shortName>
    </alternativeName>
</protein>
<feature type="binding site" evidence="4">
    <location>
        <position position="143"/>
    </location>
    <ligand>
        <name>substrate</name>
    </ligand>
</feature>
<dbReference type="InterPro" id="IPR036291">
    <property type="entry name" value="NAD(P)-bd_dom_sf"/>
</dbReference>
<evidence type="ECO:0000256" key="4">
    <source>
        <dbReference type="HAMAP-Rule" id="MF_00563"/>
    </source>
</evidence>
<feature type="binding site" evidence="4">
    <location>
        <begin position="204"/>
        <end position="206"/>
    </location>
    <ligand>
        <name>NAD(+)</name>
        <dbReference type="ChEBI" id="CHEBI:57540"/>
    </ligand>
</feature>
<evidence type="ECO:0000313" key="9">
    <source>
        <dbReference type="Proteomes" id="UP001595967"/>
    </source>
</evidence>
<comment type="function">
    <text evidence="4">May play a key role in the regulation of the intracellular concentration of adenosylhomocysteine.</text>
</comment>
<feature type="binding site" evidence="4">
    <location>
        <begin position="267"/>
        <end position="272"/>
    </location>
    <ligand>
        <name>NAD(+)</name>
        <dbReference type="ChEBI" id="CHEBI:57540"/>
    </ligand>
</feature>
<accession>A0ABV9H083</accession>
<dbReference type="InterPro" id="IPR020082">
    <property type="entry name" value="S-Ado-L-homoCys_hydrolase_CS"/>
</dbReference>
<dbReference type="PROSITE" id="PS00739">
    <property type="entry name" value="ADOHCYASE_2"/>
    <property type="match status" value="1"/>
</dbReference>
<dbReference type="NCBIfam" id="NF004005">
    <property type="entry name" value="PRK05476.2-3"/>
    <property type="match status" value="1"/>
</dbReference>
<comment type="similarity">
    <text evidence="1 4 6">Belongs to the adenosylhomocysteinase family.</text>
</comment>
<keyword evidence="4" id="KW-0963">Cytoplasm</keyword>